<feature type="region of interest" description="Disordered" evidence="1">
    <location>
        <begin position="160"/>
        <end position="222"/>
    </location>
</feature>
<dbReference type="InterPro" id="IPR051852">
    <property type="entry name" value="Alpha-type_PK"/>
</dbReference>
<dbReference type="Proteomes" id="UP001164743">
    <property type="component" value="Chromosome 8A"/>
</dbReference>
<dbReference type="EMBL" id="CP110428">
    <property type="protein sequence ID" value="WAQ87380.1"/>
    <property type="molecule type" value="Genomic_DNA"/>
</dbReference>
<reference evidence="2" key="1">
    <citation type="submission" date="2022-10" db="EMBL/GenBank/DDBJ databases">
        <title>Puccinia triticina Genome sequencing and assembly.</title>
        <authorList>
            <person name="Li C."/>
        </authorList>
    </citation>
    <scope>NUCLEOTIDE SEQUENCE</scope>
    <source>
        <strain evidence="2">Pt15</strain>
    </source>
</reference>
<keyword evidence="3" id="KW-1185">Reference proteome</keyword>
<name>A0ABY7CUC3_9BASI</name>
<accession>A0ABY7CUC3</accession>
<feature type="compositionally biased region" description="Polar residues" evidence="1">
    <location>
        <begin position="206"/>
        <end position="222"/>
    </location>
</feature>
<evidence type="ECO:0000313" key="3">
    <source>
        <dbReference type="Proteomes" id="UP001164743"/>
    </source>
</evidence>
<proteinExistence type="predicted"/>
<protein>
    <submittedName>
        <fullName evidence="2">Uncharacterized protein</fullName>
    </submittedName>
</protein>
<dbReference type="PANTHER" id="PTHR45992:SF2">
    <property type="entry name" value="EUKARYOTIC ELONGATION FACTOR 2 KINASE"/>
    <property type="match status" value="1"/>
</dbReference>
<evidence type="ECO:0000313" key="2">
    <source>
        <dbReference type="EMBL" id="WAQ87380.1"/>
    </source>
</evidence>
<dbReference type="GeneID" id="77812592"/>
<sequence length="371" mass="41362">MRSHTPASEEYFQNAVRVKQKKPVVNPYPKKKPTQSFSKTSSLAAVDSERLIDCGFVLYINNKLQRDTRILNVKQKVDINNPNLFQHILDTLWELFLDKLHSKSLIDQLPENSEDFVSLLQGKSCLTTQEALVYIIKKSNNRKPVQIDIVYQHQFVSPESSEYKNMSSNENTKLTKPATQSLQNNTISKSATKSKLSTSSSRKNTVSRSPAKSQIQSKSNVNKYLDIDSSNNDISSDENVIFKRPSTHSPVKKISNSEQVTVGGQWAAGGLANTMPQSGTKGLSTQLRVLGCGNHQLIKIDTDGWINAHCFVFKTFAATEIGTLKAKFQPLTLKVYSNPIVGSGSMRRALKAEVKTMENGSECIKEYVAKI</sequence>
<dbReference type="PANTHER" id="PTHR45992">
    <property type="entry name" value="EUKARYOTIC ELONGATION FACTOR 2 KINASE-RELATED"/>
    <property type="match status" value="1"/>
</dbReference>
<feature type="compositionally biased region" description="Low complexity" evidence="1">
    <location>
        <begin position="186"/>
        <end position="204"/>
    </location>
</feature>
<gene>
    <name evidence="2" type="ORF">PtA15_8A284</name>
</gene>
<feature type="compositionally biased region" description="Polar residues" evidence="1">
    <location>
        <begin position="160"/>
        <end position="185"/>
    </location>
</feature>
<organism evidence="2 3">
    <name type="scientific">Puccinia triticina</name>
    <dbReference type="NCBI Taxonomy" id="208348"/>
    <lineage>
        <taxon>Eukaryota</taxon>
        <taxon>Fungi</taxon>
        <taxon>Dikarya</taxon>
        <taxon>Basidiomycota</taxon>
        <taxon>Pucciniomycotina</taxon>
        <taxon>Pucciniomycetes</taxon>
        <taxon>Pucciniales</taxon>
        <taxon>Pucciniaceae</taxon>
        <taxon>Puccinia</taxon>
    </lineage>
</organism>
<evidence type="ECO:0000256" key="1">
    <source>
        <dbReference type="SAM" id="MobiDB-lite"/>
    </source>
</evidence>
<dbReference type="RefSeq" id="XP_053022935.1">
    <property type="nucleotide sequence ID" value="XM_053171697.1"/>
</dbReference>